<dbReference type="InterPro" id="IPR024977">
    <property type="entry name" value="Apc4-like_WD40_dom"/>
</dbReference>
<dbReference type="SMART" id="SM00320">
    <property type="entry name" value="WD40"/>
    <property type="match status" value="10"/>
</dbReference>
<keyword evidence="4" id="KW-1185">Reference proteome</keyword>
<name>A0AAV6VYL8_9ARAC</name>
<dbReference type="PANTHER" id="PTHR44163">
    <property type="entry name" value="U3 SMALL NUCLEOLAR RNA-ASSOCIATED PROTEIN 4 HOMOLOG"/>
    <property type="match status" value="1"/>
</dbReference>
<organism evidence="3 4">
    <name type="scientific">Oedothorax gibbosus</name>
    <dbReference type="NCBI Taxonomy" id="931172"/>
    <lineage>
        <taxon>Eukaryota</taxon>
        <taxon>Metazoa</taxon>
        <taxon>Ecdysozoa</taxon>
        <taxon>Arthropoda</taxon>
        <taxon>Chelicerata</taxon>
        <taxon>Arachnida</taxon>
        <taxon>Araneae</taxon>
        <taxon>Araneomorphae</taxon>
        <taxon>Entelegynae</taxon>
        <taxon>Araneoidea</taxon>
        <taxon>Linyphiidae</taxon>
        <taxon>Erigoninae</taxon>
        <taxon>Oedothorax</taxon>
    </lineage>
</organism>
<proteinExistence type="predicted"/>
<dbReference type="GO" id="GO:0032040">
    <property type="term" value="C:small-subunit processome"/>
    <property type="evidence" value="ECO:0007669"/>
    <property type="project" value="TreeGrafter"/>
</dbReference>
<dbReference type="GO" id="GO:0034455">
    <property type="term" value="C:t-UTP complex"/>
    <property type="evidence" value="ECO:0007669"/>
    <property type="project" value="TreeGrafter"/>
</dbReference>
<reference evidence="3 4" key="1">
    <citation type="journal article" date="2022" name="Nat. Ecol. Evol.">
        <title>A masculinizing supergene underlies an exaggerated male reproductive morph in a spider.</title>
        <authorList>
            <person name="Hendrickx F."/>
            <person name="De Corte Z."/>
            <person name="Sonet G."/>
            <person name="Van Belleghem S.M."/>
            <person name="Kostlbacher S."/>
            <person name="Vangestel C."/>
        </authorList>
    </citation>
    <scope>NUCLEOTIDE SEQUENCE [LARGE SCALE GENOMIC DNA]</scope>
    <source>
        <strain evidence="3">W744_W776</strain>
    </source>
</reference>
<dbReference type="SUPFAM" id="SSF50978">
    <property type="entry name" value="WD40 repeat-like"/>
    <property type="match status" value="2"/>
</dbReference>
<dbReference type="InterPro" id="IPR001680">
    <property type="entry name" value="WD40_rpt"/>
</dbReference>
<feature type="domain" description="Anaphase-promoting complex subunit 4-like WD40" evidence="2">
    <location>
        <begin position="107"/>
        <end position="191"/>
    </location>
</feature>
<dbReference type="AlphaFoldDB" id="A0AAV6VYL8"/>
<evidence type="ECO:0000259" key="2">
    <source>
        <dbReference type="Pfam" id="PF12894"/>
    </source>
</evidence>
<dbReference type="Proteomes" id="UP000827092">
    <property type="component" value="Unassembled WGS sequence"/>
</dbReference>
<feature type="repeat" description="WD" evidence="1">
    <location>
        <begin position="12"/>
        <end position="53"/>
    </location>
</feature>
<dbReference type="PROSITE" id="PS50082">
    <property type="entry name" value="WD_REPEATS_2"/>
    <property type="match status" value="1"/>
</dbReference>
<evidence type="ECO:0000313" key="3">
    <source>
        <dbReference type="EMBL" id="KAG8201750.1"/>
    </source>
</evidence>
<evidence type="ECO:0000256" key="1">
    <source>
        <dbReference type="PROSITE-ProRule" id="PRU00221"/>
    </source>
</evidence>
<evidence type="ECO:0000313" key="4">
    <source>
        <dbReference type="Proteomes" id="UP000827092"/>
    </source>
</evidence>
<sequence>MKSLNVHRVNFFEPEPQAIRCLASDAHSSRLAVSRADASIEIWDMKQNPYLEKVIPGASTASVESLAWCKGRLFSTGLHGYVTEYDLSTLLPKNQLIVTSGCPVWCMSFNKQQSHLAIGNEDGHVILFEISNEDLYFDKKFNRQEGCILCLDWHNNGKIIVTGSLDAIRIWNVETGHAVNRIMLARANKNTPTVVWCISVLEDMTIVSGDSCGKTSFWDGNSGTLISSAGSQKEDILALTVSKNEDVIYTSGVDPTITMYMKSQNGAWVPSIKRNIHSHDVRALKLVGDFLVSGGDDCNLVFSKYPPKTTVKFFPFCSKPYAITSTHPSCIMLRYPNCIEVWSIGKLATENNNQPTNLLRIKPKENERIVCCSMSSNGSWLAYSSQHQIRLFNVAIDTKKVVSPTLNKVTLPDEVNSAATVLTFTADSSKLLLYSENKISIVNCSAVQSILEATIETDSDHVGHLSLMEVSPDSLHLACGTHSGKVVLYDLHTFKISSKLPSYKCQPTCLKFDPSSENLIVSYCDRKIVEYSLEKEAYTTWSKQEILYELQSSSYHPINSICFCLNNLYLQDENAIYIFDRETQDMPERKKTKVSKDYSIVKSANSFQTVAKYEHISSMHSLVDDLVIVQINLNRILECLPPPVFKKKYGT</sequence>
<dbReference type="InterPro" id="IPR046351">
    <property type="entry name" value="UTP4"/>
</dbReference>
<dbReference type="Pfam" id="PF12894">
    <property type="entry name" value="ANAPC4_WD40"/>
    <property type="match status" value="1"/>
</dbReference>
<dbReference type="Gene3D" id="2.130.10.10">
    <property type="entry name" value="YVTN repeat-like/Quinoprotein amine dehydrogenase"/>
    <property type="match status" value="3"/>
</dbReference>
<accession>A0AAV6VYL8</accession>
<comment type="caution">
    <text evidence="3">The sequence shown here is derived from an EMBL/GenBank/DDBJ whole genome shotgun (WGS) entry which is preliminary data.</text>
</comment>
<dbReference type="EMBL" id="JAFNEN010000003">
    <property type="protein sequence ID" value="KAG8201750.1"/>
    <property type="molecule type" value="Genomic_DNA"/>
</dbReference>
<dbReference type="InterPro" id="IPR015943">
    <property type="entry name" value="WD40/YVTN_repeat-like_dom_sf"/>
</dbReference>
<dbReference type="PANTHER" id="PTHR44163:SF1">
    <property type="entry name" value="U3 SMALL NUCLEOLAR RNA-ASSOCIATED PROTEIN 4 HOMOLOG"/>
    <property type="match status" value="1"/>
</dbReference>
<keyword evidence="1" id="KW-0853">WD repeat</keyword>
<protein>
    <recommendedName>
        <fullName evidence="2">Anaphase-promoting complex subunit 4-like WD40 domain-containing protein</fullName>
    </recommendedName>
</protein>
<dbReference type="InterPro" id="IPR036322">
    <property type="entry name" value="WD40_repeat_dom_sf"/>
</dbReference>
<gene>
    <name evidence="3" type="ORF">JTE90_012809</name>
</gene>
<dbReference type="GO" id="GO:0030686">
    <property type="term" value="C:90S preribosome"/>
    <property type="evidence" value="ECO:0007669"/>
    <property type="project" value="InterPro"/>
</dbReference>
<dbReference type="GO" id="GO:0003723">
    <property type="term" value="F:RNA binding"/>
    <property type="evidence" value="ECO:0007669"/>
    <property type="project" value="TreeGrafter"/>
</dbReference>
<dbReference type="GO" id="GO:0000462">
    <property type="term" value="P:maturation of SSU-rRNA from tricistronic rRNA transcript (SSU-rRNA, 5.8S rRNA, LSU-rRNA)"/>
    <property type="evidence" value="ECO:0007669"/>
    <property type="project" value="InterPro"/>
</dbReference>